<dbReference type="AlphaFoldDB" id="A0A2K8KQF2"/>
<evidence type="ECO:0000313" key="11">
    <source>
        <dbReference type="EMBL" id="ATX75544.1"/>
    </source>
</evidence>
<evidence type="ECO:0000256" key="5">
    <source>
        <dbReference type="ARBA" id="ARBA00022475"/>
    </source>
</evidence>
<evidence type="ECO:0000256" key="2">
    <source>
        <dbReference type="ARBA" id="ARBA00007069"/>
    </source>
</evidence>
<dbReference type="GO" id="GO:0005886">
    <property type="term" value="C:plasma membrane"/>
    <property type="evidence" value="ECO:0007669"/>
    <property type="project" value="UniProtKB-SubCell"/>
</dbReference>
<gene>
    <name evidence="11" type="primary">pstA</name>
    <name evidence="11" type="ORF">REIFOR_00367</name>
</gene>
<feature type="transmembrane region" description="Helical" evidence="9">
    <location>
        <begin position="36"/>
        <end position="61"/>
    </location>
</feature>
<dbReference type="Gene3D" id="1.10.3720.10">
    <property type="entry name" value="MetI-like"/>
    <property type="match status" value="1"/>
</dbReference>
<dbReference type="KEGG" id="rfo:REIFOR_00367"/>
<dbReference type="PROSITE" id="PS50928">
    <property type="entry name" value="ABC_TM1"/>
    <property type="match status" value="1"/>
</dbReference>
<dbReference type="GO" id="GO:0005315">
    <property type="term" value="F:phosphate transmembrane transporter activity"/>
    <property type="evidence" value="ECO:0007669"/>
    <property type="project" value="InterPro"/>
</dbReference>
<dbReference type="GO" id="GO:0035435">
    <property type="term" value="P:phosphate ion transmembrane transport"/>
    <property type="evidence" value="ECO:0007669"/>
    <property type="project" value="InterPro"/>
</dbReference>
<evidence type="ECO:0000259" key="10">
    <source>
        <dbReference type="PROSITE" id="PS50928"/>
    </source>
</evidence>
<dbReference type="PANTHER" id="PTHR43470">
    <property type="entry name" value="PHOSPHATE TRANSPORT SYSTEM PERMEASE PROTEIN PSTA-RELATED"/>
    <property type="match status" value="1"/>
</dbReference>
<evidence type="ECO:0000256" key="6">
    <source>
        <dbReference type="ARBA" id="ARBA00022692"/>
    </source>
</evidence>
<dbReference type="Pfam" id="PF00528">
    <property type="entry name" value="BPD_transp_1"/>
    <property type="match status" value="1"/>
</dbReference>
<comment type="caution">
    <text evidence="9">Lacks conserved residue(s) required for the propagation of feature annotation.</text>
</comment>
<dbReference type="InterPro" id="IPR024573">
    <property type="entry name" value="DUF3333"/>
</dbReference>
<dbReference type="PANTHER" id="PTHR43470:SF5">
    <property type="entry name" value="PHOSPHATE TRANSPORT SYSTEM PERMEASE PROTEIN PSTA"/>
    <property type="match status" value="1"/>
</dbReference>
<proteinExistence type="inferred from homology"/>
<protein>
    <recommendedName>
        <fullName evidence="3 9">Phosphate transport system permease protein PstA</fullName>
    </recommendedName>
</protein>
<evidence type="ECO:0000256" key="9">
    <source>
        <dbReference type="RuleBase" id="RU363043"/>
    </source>
</evidence>
<dbReference type="InterPro" id="IPR000515">
    <property type="entry name" value="MetI-like"/>
</dbReference>
<evidence type="ECO:0000256" key="1">
    <source>
        <dbReference type="ARBA" id="ARBA00004651"/>
    </source>
</evidence>
<keyword evidence="5 9" id="KW-1003">Cell membrane</keyword>
<evidence type="ECO:0000256" key="4">
    <source>
        <dbReference type="ARBA" id="ARBA00022448"/>
    </source>
</evidence>
<name>A0A2K8KQF2_9GAMM</name>
<organism evidence="11 12">
    <name type="scientific">Reinekea forsetii</name>
    <dbReference type="NCBI Taxonomy" id="1336806"/>
    <lineage>
        <taxon>Bacteria</taxon>
        <taxon>Pseudomonadati</taxon>
        <taxon>Pseudomonadota</taxon>
        <taxon>Gammaproteobacteria</taxon>
        <taxon>Oceanospirillales</taxon>
        <taxon>Saccharospirillaceae</taxon>
        <taxon>Reinekea</taxon>
    </lineage>
</organism>
<keyword evidence="4" id="KW-0813">Transport</keyword>
<dbReference type="Proteomes" id="UP000229757">
    <property type="component" value="Chromosome"/>
</dbReference>
<dbReference type="NCBIfam" id="TIGR00974">
    <property type="entry name" value="3a0107s02c"/>
    <property type="match status" value="1"/>
</dbReference>
<keyword evidence="12" id="KW-1185">Reference proteome</keyword>
<evidence type="ECO:0000313" key="12">
    <source>
        <dbReference type="Proteomes" id="UP000229757"/>
    </source>
</evidence>
<dbReference type="InterPro" id="IPR035906">
    <property type="entry name" value="MetI-like_sf"/>
</dbReference>
<feature type="transmembrane region" description="Helical" evidence="9">
    <location>
        <begin position="264"/>
        <end position="284"/>
    </location>
</feature>
<feature type="transmembrane region" description="Helical" evidence="9">
    <location>
        <begin position="218"/>
        <end position="244"/>
    </location>
</feature>
<dbReference type="SUPFAM" id="SSF161098">
    <property type="entry name" value="MetI-like"/>
    <property type="match status" value="1"/>
</dbReference>
<evidence type="ECO:0000256" key="7">
    <source>
        <dbReference type="ARBA" id="ARBA00022989"/>
    </source>
</evidence>
<feature type="domain" description="ABC transmembrane type-1" evidence="10">
    <location>
        <begin position="219"/>
        <end position="425"/>
    </location>
</feature>
<sequence length="437" mass="47875">MTDQTLNAIERLALVKQERMAAQLSKRYGKEKRFRFFGMASIVIGLTFLAVLLGTIFTAGFSTFFSSEIKLTIHYDAELLGLSDLNDEDQVRLADWSQLVKKALKTRFPEVSGRKQSRQLNGLASSIAIYTLKDRLLANPALLGTTEDVWLMADDEVDAYMKGQVDPSVPEIERRFNDFQIGLVDQLVASGEMKQSFNTTFFTNGDSREPEQAGIRGAMIGSFFTLLVTLSLSFPIGISAAIYLEEFAPKNRYTEIIEVNINNLAAVPSIVFGLLGLAVFINLFHLPRSAPLVGGLVLTLMTLPTIIISSRSSIKAVPPSIREAALGLGASKMQTVLHHVLPLAMPGMLTGTIIGMAQALGETAPLLMIGMIAFIADVPGTPLDPSTVLPVQVYLWSDLPERAFVAKTSGAIMVLLGFLAIMNLIAVFLRKKFEQRW</sequence>
<accession>A0A2K8KQF2</accession>
<reference evidence="11 12" key="1">
    <citation type="journal article" date="2017" name="Environ. Microbiol.">
        <title>Genomic and physiological analyses of 'Reinekea forsetii' reveal a versatile opportunistic lifestyle during spring algae blooms.</title>
        <authorList>
            <person name="Avci B."/>
            <person name="Hahnke R.L."/>
            <person name="Chafee M."/>
            <person name="Fischer T."/>
            <person name="Gruber-Vodicka H."/>
            <person name="Tegetmeyer H.E."/>
            <person name="Harder J."/>
            <person name="Fuchs B.M."/>
            <person name="Amann R.I."/>
            <person name="Teeling H."/>
        </authorList>
    </citation>
    <scope>NUCLEOTIDE SEQUENCE [LARGE SCALE GENOMIC DNA]</scope>
    <source>
        <strain evidence="11 12">Hel1_31_D35</strain>
    </source>
</reference>
<comment type="similarity">
    <text evidence="2 9">Belongs to the binding-protein-dependent transport system permease family. CysTW subfamily.</text>
</comment>
<dbReference type="Pfam" id="PF11812">
    <property type="entry name" value="DUF3333"/>
    <property type="match status" value="1"/>
</dbReference>
<dbReference type="InterPro" id="IPR005672">
    <property type="entry name" value="Phosphate_PstA"/>
</dbReference>
<evidence type="ECO:0000256" key="3">
    <source>
        <dbReference type="ARBA" id="ARBA00016864"/>
    </source>
</evidence>
<dbReference type="OrthoDB" id="9807065at2"/>
<comment type="subcellular location">
    <subcellularLocation>
        <location evidence="9">Cell inner membrane</location>
        <topology evidence="9">Multi-pass membrane protein</topology>
    </subcellularLocation>
    <subcellularLocation>
        <location evidence="1">Cell membrane</location>
        <topology evidence="1">Multi-pass membrane protein</topology>
    </subcellularLocation>
</comment>
<dbReference type="EMBL" id="CP011797">
    <property type="protein sequence ID" value="ATX75544.1"/>
    <property type="molecule type" value="Genomic_DNA"/>
</dbReference>
<feature type="transmembrane region" description="Helical" evidence="9">
    <location>
        <begin position="404"/>
        <end position="429"/>
    </location>
</feature>
<evidence type="ECO:0000256" key="8">
    <source>
        <dbReference type="ARBA" id="ARBA00023136"/>
    </source>
</evidence>
<keyword evidence="8 9" id="KW-0472">Membrane</keyword>
<keyword evidence="6 9" id="KW-0812">Transmembrane</keyword>
<dbReference type="CDD" id="cd06261">
    <property type="entry name" value="TM_PBP2"/>
    <property type="match status" value="1"/>
</dbReference>
<keyword evidence="7 9" id="KW-1133">Transmembrane helix</keyword>
<feature type="transmembrane region" description="Helical" evidence="9">
    <location>
        <begin position="290"/>
        <end position="308"/>
    </location>
</feature>
<dbReference type="RefSeq" id="WP_100255944.1">
    <property type="nucleotide sequence ID" value="NZ_CP011797.1"/>
</dbReference>